<name>A0AAW3WZD7_9CLOT</name>
<accession>A0AAW3WZD7</accession>
<keyword evidence="2" id="KW-0645">Protease</keyword>
<organism evidence="2 3">
    <name type="scientific">Clostridium segne</name>
    <dbReference type="NCBI Taxonomy" id="2763038"/>
    <lineage>
        <taxon>Bacteria</taxon>
        <taxon>Bacillati</taxon>
        <taxon>Bacillota</taxon>
        <taxon>Clostridia</taxon>
        <taxon>Eubacteriales</taxon>
        <taxon>Clostridiaceae</taxon>
        <taxon>Clostridium</taxon>
    </lineage>
</organism>
<feature type="domain" description="PrcB C-terminal" evidence="1">
    <location>
        <begin position="78"/>
        <end position="135"/>
    </location>
</feature>
<dbReference type="InterPro" id="IPR025748">
    <property type="entry name" value="PrcB_C_dom"/>
</dbReference>
<evidence type="ECO:0000313" key="3">
    <source>
        <dbReference type="Proteomes" id="UP000653904"/>
    </source>
</evidence>
<comment type="caution">
    <text evidence="2">The sequence shown here is derived from an EMBL/GenBank/DDBJ whole genome shotgun (WGS) entry which is preliminary data.</text>
</comment>
<dbReference type="Proteomes" id="UP000653904">
    <property type="component" value="Unassembled WGS sequence"/>
</dbReference>
<dbReference type="RefSeq" id="WP_118492385.1">
    <property type="nucleotide sequence ID" value="NZ_JACOOW010000002.1"/>
</dbReference>
<keyword evidence="3" id="KW-1185">Reference proteome</keyword>
<protein>
    <submittedName>
        <fullName evidence="2">Protease complex subunit PrcB family protein</fullName>
    </submittedName>
</protein>
<dbReference type="GO" id="GO:0008233">
    <property type="term" value="F:peptidase activity"/>
    <property type="evidence" value="ECO:0007669"/>
    <property type="project" value="UniProtKB-KW"/>
</dbReference>
<dbReference type="Pfam" id="PF14343">
    <property type="entry name" value="PrcB_C"/>
    <property type="match status" value="1"/>
</dbReference>
<proteinExistence type="predicted"/>
<dbReference type="EMBL" id="JACOOW010000002">
    <property type="protein sequence ID" value="MBC5655699.1"/>
    <property type="molecule type" value="Genomic_DNA"/>
</dbReference>
<evidence type="ECO:0000259" key="1">
    <source>
        <dbReference type="Pfam" id="PF14343"/>
    </source>
</evidence>
<reference evidence="2 3" key="1">
    <citation type="submission" date="2020-08" db="EMBL/GenBank/DDBJ databases">
        <title>Genome public.</title>
        <authorList>
            <person name="Liu C."/>
            <person name="Sun Q."/>
        </authorList>
    </citation>
    <scope>NUCLEOTIDE SEQUENCE [LARGE SCALE GENOMIC DNA]</scope>
    <source>
        <strain evidence="2 3">BX14</strain>
    </source>
</reference>
<evidence type="ECO:0000313" key="2">
    <source>
        <dbReference type="EMBL" id="MBC5655699.1"/>
    </source>
</evidence>
<dbReference type="AlphaFoldDB" id="A0AAW3WZD7"/>
<gene>
    <name evidence="2" type="ORF">H8S19_01140</name>
</gene>
<sequence>MKSKKSRKKWLLSLMAVMGIFLAGVYAVACGGEKQAEKLRDLEFAVIGPDETPQELSQIIEEKKNDSFRLTYTSGNDLYIAAGYGKQETGGYSITVPELYLTDNSIIVKTELKGPERSEPTGEEPSYPYIVLRTELLEEPVVFQ</sequence>
<keyword evidence="2" id="KW-0378">Hydrolase</keyword>
<dbReference type="GO" id="GO:0006508">
    <property type="term" value="P:proteolysis"/>
    <property type="evidence" value="ECO:0007669"/>
    <property type="project" value="UniProtKB-KW"/>
</dbReference>